<proteinExistence type="predicted"/>
<evidence type="ECO:0000256" key="1">
    <source>
        <dbReference type="SAM" id="MobiDB-lite"/>
    </source>
</evidence>
<dbReference type="Proteomes" id="UP001159428">
    <property type="component" value="Unassembled WGS sequence"/>
</dbReference>
<gene>
    <name evidence="2" type="ORF">PMEA_00008559</name>
</gene>
<comment type="caution">
    <text evidence="2">The sequence shown here is derived from an EMBL/GenBank/DDBJ whole genome shotgun (WGS) entry which is preliminary data.</text>
</comment>
<feature type="compositionally biased region" description="Polar residues" evidence="1">
    <location>
        <begin position="569"/>
        <end position="585"/>
    </location>
</feature>
<sequence>MGFVSCRSGGSEDMELATHSECCDKRVDDKDLVNMYGGVAYDHDSMPKLLAVHFSAHERTNSVVNHAEKPQCSTVESMTKNWRSILIGIRSSSERLGELTSQRSYIDLKEHLESVTNVKGVSLTEFGLEHFIQGNSRAYNSISSTSAERGFYDKRSPYNGTLVNDHGNSDTKYRLSCDKIATGDNQAGKSLIRHLLLNKNEDNFKCSAAVAELIPPSETWSSSVNLSANSFTASDLGKQNNDKLETLEWRNVGVLADTQKYSYEFYTDKNSKLFTDKDSKASPGNDCRQRKVDESVKTENTPDRCTSSTKTHDFPVGKDNGIADRSEADKKNPKSSFVNVKLLEINPLGCDAEKRQTDCLIPRKRPRKSFPRKLNPGRGNLDFDLLSNCSEETLSADEITPELSPQRCTSVASPVHKDGCTSILSSRRDLCKPVVSFGKGQQNATAVAAVKDEQSSIVASFEEEVKGCEGSCAEREEQRSPVVSTEKEKKSVVAVQCNTELPPEKEVQSISKVSLEKRDLSEACVLPESMGSHRVSHRGTKILFKRTGGVWSVSSPTNLGVGADRASKETCSSGKPMQSTGNAPNAAQDFNDLYREKPTEKICVFTGRPIASLLNAEEPCFSSALDREARIKELLIRQEKLLAQMRQQTVTSQN</sequence>
<protein>
    <submittedName>
        <fullName evidence="2">Uncharacterized protein</fullName>
    </submittedName>
</protein>
<reference evidence="2 3" key="1">
    <citation type="submission" date="2022-05" db="EMBL/GenBank/DDBJ databases">
        <authorList>
            <consortium name="Genoscope - CEA"/>
            <person name="William W."/>
        </authorList>
    </citation>
    <scope>NUCLEOTIDE SEQUENCE [LARGE SCALE GENOMIC DNA]</scope>
</reference>
<feature type="region of interest" description="Disordered" evidence="1">
    <location>
        <begin position="562"/>
        <end position="588"/>
    </location>
</feature>
<organism evidence="2 3">
    <name type="scientific">Pocillopora meandrina</name>
    <dbReference type="NCBI Taxonomy" id="46732"/>
    <lineage>
        <taxon>Eukaryota</taxon>
        <taxon>Metazoa</taxon>
        <taxon>Cnidaria</taxon>
        <taxon>Anthozoa</taxon>
        <taxon>Hexacorallia</taxon>
        <taxon>Scleractinia</taxon>
        <taxon>Astrocoeniina</taxon>
        <taxon>Pocilloporidae</taxon>
        <taxon>Pocillopora</taxon>
    </lineage>
</organism>
<evidence type="ECO:0000313" key="3">
    <source>
        <dbReference type="Proteomes" id="UP001159428"/>
    </source>
</evidence>
<evidence type="ECO:0000313" key="2">
    <source>
        <dbReference type="EMBL" id="CAH3119889.1"/>
    </source>
</evidence>
<feature type="region of interest" description="Disordered" evidence="1">
    <location>
        <begin position="274"/>
        <end position="332"/>
    </location>
</feature>
<accession>A0AAU9WN51</accession>
<keyword evidence="3" id="KW-1185">Reference proteome</keyword>
<feature type="compositionally biased region" description="Basic and acidic residues" evidence="1">
    <location>
        <begin position="287"/>
        <end position="302"/>
    </location>
</feature>
<feature type="compositionally biased region" description="Basic and acidic residues" evidence="1">
    <location>
        <begin position="310"/>
        <end position="332"/>
    </location>
</feature>
<dbReference type="EMBL" id="CALNXJ010000017">
    <property type="protein sequence ID" value="CAH3119889.1"/>
    <property type="molecule type" value="Genomic_DNA"/>
</dbReference>
<dbReference type="AlphaFoldDB" id="A0AAU9WN51"/>
<name>A0AAU9WN51_9CNID</name>